<keyword evidence="1" id="KW-0732">Signal</keyword>
<dbReference type="EMBL" id="JAUJEB010000001">
    <property type="protein sequence ID" value="MDN5210445.1"/>
    <property type="molecule type" value="Genomic_DNA"/>
</dbReference>
<proteinExistence type="predicted"/>
<dbReference type="InterPro" id="IPR013783">
    <property type="entry name" value="Ig-like_fold"/>
</dbReference>
<reference evidence="3" key="1">
    <citation type="submission" date="2023-06" db="EMBL/GenBank/DDBJ databases">
        <title>Genomic of Agaribacillus aureum.</title>
        <authorList>
            <person name="Wang G."/>
        </authorList>
    </citation>
    <scope>NUCLEOTIDE SEQUENCE</scope>
    <source>
        <strain evidence="3">BMA12</strain>
    </source>
</reference>
<dbReference type="CDD" id="cd00146">
    <property type="entry name" value="PKD"/>
    <property type="match status" value="1"/>
</dbReference>
<dbReference type="Proteomes" id="UP001172083">
    <property type="component" value="Unassembled WGS sequence"/>
</dbReference>
<organism evidence="3 4">
    <name type="scientific">Agaribacillus aureus</name>
    <dbReference type="NCBI Taxonomy" id="3051825"/>
    <lineage>
        <taxon>Bacteria</taxon>
        <taxon>Pseudomonadati</taxon>
        <taxon>Bacteroidota</taxon>
        <taxon>Cytophagia</taxon>
        <taxon>Cytophagales</taxon>
        <taxon>Splendidivirgaceae</taxon>
        <taxon>Agaribacillus</taxon>
    </lineage>
</organism>
<protein>
    <submittedName>
        <fullName evidence="3">PKD domain-containing protein</fullName>
    </submittedName>
</protein>
<dbReference type="Gene3D" id="2.60.40.10">
    <property type="entry name" value="Immunoglobulins"/>
    <property type="match status" value="1"/>
</dbReference>
<evidence type="ECO:0000259" key="2">
    <source>
        <dbReference type="PROSITE" id="PS50093"/>
    </source>
</evidence>
<dbReference type="RefSeq" id="WP_346755789.1">
    <property type="nucleotide sequence ID" value="NZ_JAUJEB010000001.1"/>
</dbReference>
<keyword evidence="4" id="KW-1185">Reference proteome</keyword>
<feature type="chain" id="PRO_5045172993" evidence="1">
    <location>
        <begin position="23"/>
        <end position="119"/>
    </location>
</feature>
<dbReference type="InterPro" id="IPR000601">
    <property type="entry name" value="PKD_dom"/>
</dbReference>
<dbReference type="InterPro" id="IPR022409">
    <property type="entry name" value="PKD/Chitinase_dom"/>
</dbReference>
<dbReference type="Pfam" id="PF18911">
    <property type="entry name" value="PKD_4"/>
    <property type="match status" value="1"/>
</dbReference>
<evidence type="ECO:0000256" key="1">
    <source>
        <dbReference type="SAM" id="SignalP"/>
    </source>
</evidence>
<name>A0ABT8KY81_9BACT</name>
<dbReference type="SUPFAM" id="SSF49299">
    <property type="entry name" value="PKD domain"/>
    <property type="match status" value="1"/>
</dbReference>
<accession>A0ABT8KY81</accession>
<comment type="caution">
    <text evidence="3">The sequence shown here is derived from an EMBL/GenBank/DDBJ whole genome shotgun (WGS) entry which is preliminary data.</text>
</comment>
<feature type="domain" description="PKD" evidence="2">
    <location>
        <begin position="67"/>
        <end position="119"/>
    </location>
</feature>
<evidence type="ECO:0000313" key="4">
    <source>
        <dbReference type="Proteomes" id="UP001172083"/>
    </source>
</evidence>
<feature type="signal peptide" evidence="1">
    <location>
        <begin position="1"/>
        <end position="22"/>
    </location>
</feature>
<sequence length="119" mass="13547">MKNKMFRYIFVLLTGLVILAHAACDDDLEKDLKIISFFKVHQGNEDDIYFLNEPVEFYNYSLHATDYLWDFGDGTQVSTEKEPIHVFTEEGKFVVSLKVSDGINATTYADTLTIVVDPG</sequence>
<dbReference type="InterPro" id="IPR035986">
    <property type="entry name" value="PKD_dom_sf"/>
</dbReference>
<gene>
    <name evidence="3" type="ORF">QQ020_00250</name>
</gene>
<dbReference type="SMART" id="SM00089">
    <property type="entry name" value="PKD"/>
    <property type="match status" value="1"/>
</dbReference>
<dbReference type="PROSITE" id="PS50093">
    <property type="entry name" value="PKD"/>
    <property type="match status" value="1"/>
</dbReference>
<evidence type="ECO:0000313" key="3">
    <source>
        <dbReference type="EMBL" id="MDN5210445.1"/>
    </source>
</evidence>